<organism evidence="5 6">
    <name type="scientific">Bradyrhizobium erythrophlei</name>
    <dbReference type="NCBI Taxonomy" id="1437360"/>
    <lineage>
        <taxon>Bacteria</taxon>
        <taxon>Pseudomonadati</taxon>
        <taxon>Pseudomonadota</taxon>
        <taxon>Alphaproteobacteria</taxon>
        <taxon>Hyphomicrobiales</taxon>
        <taxon>Nitrobacteraceae</taxon>
        <taxon>Bradyrhizobium</taxon>
    </lineage>
</organism>
<reference evidence="5 6" key="1">
    <citation type="submission" date="2016-11" db="EMBL/GenBank/DDBJ databases">
        <authorList>
            <person name="Jaros S."/>
            <person name="Januszkiewicz K."/>
            <person name="Wedrychowicz H."/>
        </authorList>
    </citation>
    <scope>NUCLEOTIDE SEQUENCE [LARGE SCALE GENOMIC DNA]</scope>
    <source>
        <strain evidence="5 6">GAS138</strain>
    </source>
</reference>
<proteinExistence type="inferred from homology"/>
<dbReference type="Pfam" id="PF09084">
    <property type="entry name" value="NMT1"/>
    <property type="match status" value="1"/>
</dbReference>
<evidence type="ECO:0000256" key="2">
    <source>
        <dbReference type="ARBA" id="ARBA00010742"/>
    </source>
</evidence>
<comment type="similarity">
    <text evidence="2">Belongs to the bacterial solute-binding protein SsuA/TauA family.</text>
</comment>
<comment type="subcellular location">
    <subcellularLocation>
        <location evidence="1">Periplasm</location>
    </subcellularLocation>
</comment>
<sequence>MSSLRWSRRTFVRAFGVATVLSPAILRSEQAWAQINKSGAGGLAPPSNGSFLVPIIRKLELDKKNGLDFDINLYSDPSTLYSDLAASRTSHIFGAIYNCANFYVRGVPLQLLFTISTANHAFVSKNPDIKAAGDLKDKTIAATTSSGFYGMAVLFLKQNGLDPRKNLNIINAPPSSVQTQLLAEKVDAGLLFDPALSSMLSQGYHLVGDMNAGIRAALKMQADANVWYLGCYGHKDWVASDPKRVAATLKMWQDAAAFYNENAAEADKLISEFAKVSVDALVLSRKLSITQFKVAPAIEEKGNLDALFGGFKEVGFLTDVPDAAIYYPWTKKT</sequence>
<evidence type="ECO:0000313" key="6">
    <source>
        <dbReference type="Proteomes" id="UP000189796"/>
    </source>
</evidence>
<dbReference type="AlphaFoldDB" id="A0A1M5H6W2"/>
<dbReference type="InterPro" id="IPR015168">
    <property type="entry name" value="SsuA/THI5"/>
</dbReference>
<evidence type="ECO:0000256" key="1">
    <source>
        <dbReference type="ARBA" id="ARBA00004418"/>
    </source>
</evidence>
<dbReference type="Proteomes" id="UP000189796">
    <property type="component" value="Chromosome I"/>
</dbReference>
<dbReference type="PANTHER" id="PTHR30024:SF47">
    <property type="entry name" value="TAURINE-BINDING PERIPLASMIC PROTEIN"/>
    <property type="match status" value="1"/>
</dbReference>
<keyword evidence="3" id="KW-0732">Signal</keyword>
<evidence type="ECO:0000256" key="3">
    <source>
        <dbReference type="ARBA" id="ARBA00022729"/>
    </source>
</evidence>
<dbReference type="GO" id="GO:0042597">
    <property type="term" value="C:periplasmic space"/>
    <property type="evidence" value="ECO:0007669"/>
    <property type="project" value="UniProtKB-SubCell"/>
</dbReference>
<dbReference type="Gene3D" id="3.40.190.10">
    <property type="entry name" value="Periplasmic binding protein-like II"/>
    <property type="match status" value="2"/>
</dbReference>
<dbReference type="InterPro" id="IPR006311">
    <property type="entry name" value="TAT_signal"/>
</dbReference>
<dbReference type="RefSeq" id="WP_172842447.1">
    <property type="nucleotide sequence ID" value="NZ_LT670817.1"/>
</dbReference>
<feature type="domain" description="SsuA/THI5-like" evidence="4">
    <location>
        <begin position="63"/>
        <end position="262"/>
    </location>
</feature>
<dbReference type="EMBL" id="LT670817">
    <property type="protein sequence ID" value="SHG11462.1"/>
    <property type="molecule type" value="Genomic_DNA"/>
</dbReference>
<dbReference type="SUPFAM" id="SSF53850">
    <property type="entry name" value="Periplasmic binding protein-like II"/>
    <property type="match status" value="1"/>
</dbReference>
<protein>
    <submittedName>
        <fullName evidence="5">ABC-type nitrate/sulfonate/bicarbonate transport system, substrate-binding protein</fullName>
    </submittedName>
</protein>
<evidence type="ECO:0000259" key="4">
    <source>
        <dbReference type="Pfam" id="PF09084"/>
    </source>
</evidence>
<evidence type="ECO:0000313" key="5">
    <source>
        <dbReference type="EMBL" id="SHG11462.1"/>
    </source>
</evidence>
<gene>
    <name evidence="5" type="ORF">SAMN05443248_0335</name>
</gene>
<accession>A0A1M5H6W2</accession>
<dbReference type="PROSITE" id="PS51318">
    <property type="entry name" value="TAT"/>
    <property type="match status" value="1"/>
</dbReference>
<dbReference type="PANTHER" id="PTHR30024">
    <property type="entry name" value="ALIPHATIC SULFONATES-BINDING PROTEIN-RELATED"/>
    <property type="match status" value="1"/>
</dbReference>
<name>A0A1M5H6W2_9BRAD</name>